<dbReference type="Pfam" id="PF13649">
    <property type="entry name" value="Methyltransf_25"/>
    <property type="match status" value="1"/>
</dbReference>
<dbReference type="GO" id="GO:0032259">
    <property type="term" value="P:methylation"/>
    <property type="evidence" value="ECO:0007669"/>
    <property type="project" value="UniProtKB-KW"/>
</dbReference>
<dbReference type="OrthoDB" id="9786503at2"/>
<dbReference type="InterPro" id="IPR036188">
    <property type="entry name" value="FAD/NAD-bd_sf"/>
</dbReference>
<dbReference type="Gene3D" id="3.40.50.150">
    <property type="entry name" value="Vaccinia Virus protein VP39"/>
    <property type="match status" value="1"/>
</dbReference>
<reference evidence="6 7" key="1">
    <citation type="submission" date="2018-10" db="EMBL/GenBank/DDBJ databases">
        <title>Aeromicrobium sp. 9W16Y-2 whole genome shotgun sequence.</title>
        <authorList>
            <person name="Li F."/>
        </authorList>
    </citation>
    <scope>NUCLEOTIDE SEQUENCE [LARGE SCALE GENOMIC DNA]</scope>
    <source>
        <strain evidence="6 7">9W16Y-2</strain>
    </source>
</reference>
<organism evidence="6 7">
    <name type="scientific">Aeromicrobium phragmitis</name>
    <dbReference type="NCBI Taxonomy" id="2478914"/>
    <lineage>
        <taxon>Bacteria</taxon>
        <taxon>Bacillati</taxon>
        <taxon>Actinomycetota</taxon>
        <taxon>Actinomycetes</taxon>
        <taxon>Propionibacteriales</taxon>
        <taxon>Nocardioidaceae</taxon>
        <taxon>Aeromicrobium</taxon>
    </lineage>
</organism>
<keyword evidence="6" id="KW-0489">Methyltransferase</keyword>
<keyword evidence="6" id="KW-0808">Transferase</keyword>
<dbReference type="PRINTS" id="PR00469">
    <property type="entry name" value="PNDRDTASEII"/>
</dbReference>
<evidence type="ECO:0000256" key="2">
    <source>
        <dbReference type="ARBA" id="ARBA00023002"/>
    </source>
</evidence>
<evidence type="ECO:0000313" key="6">
    <source>
        <dbReference type="EMBL" id="RLV56247.1"/>
    </source>
</evidence>
<evidence type="ECO:0000256" key="1">
    <source>
        <dbReference type="ARBA" id="ARBA00022630"/>
    </source>
</evidence>
<proteinExistence type="predicted"/>
<accession>A0A3L8PLI8</accession>
<feature type="domain" description="FAD/NAD(P)-binding" evidence="4">
    <location>
        <begin position="5"/>
        <end position="284"/>
    </location>
</feature>
<dbReference type="InterPro" id="IPR023753">
    <property type="entry name" value="FAD/NAD-binding_dom"/>
</dbReference>
<dbReference type="CDD" id="cd02440">
    <property type="entry name" value="AdoMet_MTases"/>
    <property type="match status" value="1"/>
</dbReference>
<feature type="domain" description="Methyltransferase" evidence="5">
    <location>
        <begin position="355"/>
        <end position="448"/>
    </location>
</feature>
<comment type="caution">
    <text evidence="6">The sequence shown here is derived from an EMBL/GenBank/DDBJ whole genome shotgun (WGS) entry which is preliminary data.</text>
</comment>
<dbReference type="PANTHER" id="PTHR48105">
    <property type="entry name" value="THIOREDOXIN REDUCTASE 1-RELATED-RELATED"/>
    <property type="match status" value="1"/>
</dbReference>
<dbReference type="InterPro" id="IPR041698">
    <property type="entry name" value="Methyltransf_25"/>
</dbReference>
<gene>
    <name evidence="6" type="ORF">D9V41_07395</name>
</gene>
<keyword evidence="7" id="KW-1185">Reference proteome</keyword>
<keyword evidence="2" id="KW-0560">Oxidoreductase</keyword>
<dbReference type="GO" id="GO:0008168">
    <property type="term" value="F:methyltransferase activity"/>
    <property type="evidence" value="ECO:0007669"/>
    <property type="project" value="UniProtKB-KW"/>
</dbReference>
<dbReference type="Gene3D" id="3.50.50.60">
    <property type="entry name" value="FAD/NAD(P)-binding domain"/>
    <property type="match status" value="2"/>
</dbReference>
<comment type="catalytic activity">
    <reaction evidence="3">
        <text>[thioredoxin]-dithiol + NADP(+) = [thioredoxin]-disulfide + NADPH + H(+)</text>
        <dbReference type="Rhea" id="RHEA:20345"/>
        <dbReference type="Rhea" id="RHEA-COMP:10698"/>
        <dbReference type="Rhea" id="RHEA-COMP:10700"/>
        <dbReference type="ChEBI" id="CHEBI:15378"/>
        <dbReference type="ChEBI" id="CHEBI:29950"/>
        <dbReference type="ChEBI" id="CHEBI:50058"/>
        <dbReference type="ChEBI" id="CHEBI:57783"/>
        <dbReference type="ChEBI" id="CHEBI:58349"/>
        <dbReference type="EC" id="1.8.1.9"/>
    </reaction>
</comment>
<dbReference type="InterPro" id="IPR050097">
    <property type="entry name" value="Ferredoxin-NADP_redctase_2"/>
</dbReference>
<dbReference type="InterPro" id="IPR029063">
    <property type="entry name" value="SAM-dependent_MTases_sf"/>
</dbReference>
<evidence type="ECO:0000259" key="5">
    <source>
        <dbReference type="Pfam" id="PF13649"/>
    </source>
</evidence>
<dbReference type="RefSeq" id="WP_121793906.1">
    <property type="nucleotide sequence ID" value="NZ_RDBF01000004.1"/>
</dbReference>
<dbReference type="PRINTS" id="PR00368">
    <property type="entry name" value="FADPNR"/>
</dbReference>
<dbReference type="Pfam" id="PF07992">
    <property type="entry name" value="Pyr_redox_2"/>
    <property type="match status" value="1"/>
</dbReference>
<dbReference type="GO" id="GO:0004791">
    <property type="term" value="F:thioredoxin-disulfide reductase (NADPH) activity"/>
    <property type="evidence" value="ECO:0007669"/>
    <property type="project" value="UniProtKB-EC"/>
</dbReference>
<dbReference type="AlphaFoldDB" id="A0A3L8PLI8"/>
<dbReference type="EMBL" id="RDBF01000004">
    <property type="protein sequence ID" value="RLV56247.1"/>
    <property type="molecule type" value="Genomic_DNA"/>
</dbReference>
<dbReference type="SUPFAM" id="SSF53335">
    <property type="entry name" value="S-adenosyl-L-methionine-dependent methyltransferases"/>
    <property type="match status" value="1"/>
</dbReference>
<evidence type="ECO:0000313" key="7">
    <source>
        <dbReference type="Proteomes" id="UP000282515"/>
    </source>
</evidence>
<keyword evidence="1" id="KW-0285">Flavoprotein</keyword>
<protein>
    <submittedName>
        <fullName evidence="6">Methyltransferase domain-containing protein</fullName>
    </submittedName>
</protein>
<evidence type="ECO:0000259" key="4">
    <source>
        <dbReference type="Pfam" id="PF07992"/>
    </source>
</evidence>
<dbReference type="Proteomes" id="UP000282515">
    <property type="component" value="Unassembled WGS sequence"/>
</dbReference>
<dbReference type="SUPFAM" id="SSF51905">
    <property type="entry name" value="FAD/NAD(P)-binding domain"/>
    <property type="match status" value="1"/>
</dbReference>
<sequence>MEQSYDVLIVGGSAAGLSAALTLGRALRRVAVIDAGEPRNRFAVHMHAVLGNEGQEPGALLHQGRDEAAAYGVTFLEGRARGVIAGDRAVTVATDQGDLTGRALIVATGLTDELPALPGLAEHWGTSVLHCPYCHGWEVRGQRIGVLGGSPMSTHQAQLVRQWTDQLIFFTAGGDLDPELRHRLEARGVELVDTPVSTVLGEDGRLSGVRLEDGREVPLDALFAAPRPHPNDQLLAELDLDRIESPMGSFLSVDPMGQTSHPRIWAAGNVVNAAANVPVSIAAGTMAAGAVNMALVTEEFDDAVADRAPEPHTSEDVSPEDFWETRYAESGPVWSGRVNPTMADVVAELTPGEALELGCGEGGDAVWLAEQGWQVTAVDISPTAVARGAQGAQQRGVADRITWIAHDLASWQPEGAFDLVTASFFHSTVELPRTEILQRAAAQIRPGGHLLVVSHVFENDDDIPPWAWRREPAADDHAKEPTLLTPAEEIAELALHPAHWAIVVEEIRRREAVGPDGQTAKVKDGVVLLRRNA</sequence>
<evidence type="ECO:0000256" key="3">
    <source>
        <dbReference type="ARBA" id="ARBA00048132"/>
    </source>
</evidence>
<name>A0A3L8PLI8_9ACTN</name>